<dbReference type="EMBL" id="JBCNJP010000011">
    <property type="protein sequence ID" value="KAK9071472.1"/>
    <property type="molecule type" value="Genomic_DNA"/>
</dbReference>
<dbReference type="SUPFAM" id="SSF81383">
    <property type="entry name" value="F-box domain"/>
    <property type="match status" value="1"/>
</dbReference>
<reference evidence="2 3" key="1">
    <citation type="submission" date="2024-04" db="EMBL/GenBank/DDBJ databases">
        <title>The reference genome of an endangered Asteraceae, Deinandra increscens subsp. villosa, native to the Central Coast of California.</title>
        <authorList>
            <person name="Guilliams M."/>
            <person name="Hasenstab-Lehman K."/>
            <person name="Meyer R."/>
            <person name="Mcevoy S."/>
        </authorList>
    </citation>
    <scope>NUCLEOTIDE SEQUENCE [LARGE SCALE GENOMIC DNA]</scope>
    <source>
        <tissue evidence="2">Leaf</tissue>
    </source>
</reference>
<dbReference type="Gene3D" id="3.80.10.10">
    <property type="entry name" value="Ribonuclease Inhibitor"/>
    <property type="match status" value="1"/>
</dbReference>
<protein>
    <recommendedName>
        <fullName evidence="1">F-box/LRR-repeat protein 15/At3g58940/PEG3-like LRR domain-containing protein</fullName>
    </recommendedName>
</protein>
<evidence type="ECO:0000259" key="1">
    <source>
        <dbReference type="Pfam" id="PF24758"/>
    </source>
</evidence>
<name>A0AAP0H4L8_9ASTR</name>
<organism evidence="2 3">
    <name type="scientific">Deinandra increscens subsp. villosa</name>
    <dbReference type="NCBI Taxonomy" id="3103831"/>
    <lineage>
        <taxon>Eukaryota</taxon>
        <taxon>Viridiplantae</taxon>
        <taxon>Streptophyta</taxon>
        <taxon>Embryophyta</taxon>
        <taxon>Tracheophyta</taxon>
        <taxon>Spermatophyta</taxon>
        <taxon>Magnoliopsida</taxon>
        <taxon>eudicotyledons</taxon>
        <taxon>Gunneridae</taxon>
        <taxon>Pentapetalae</taxon>
        <taxon>asterids</taxon>
        <taxon>campanulids</taxon>
        <taxon>Asterales</taxon>
        <taxon>Asteraceae</taxon>
        <taxon>Asteroideae</taxon>
        <taxon>Heliantheae alliance</taxon>
        <taxon>Madieae</taxon>
        <taxon>Madiinae</taxon>
        <taxon>Deinandra</taxon>
    </lineage>
</organism>
<dbReference type="SUPFAM" id="SSF52047">
    <property type="entry name" value="RNI-like"/>
    <property type="match status" value="1"/>
</dbReference>
<evidence type="ECO:0000313" key="3">
    <source>
        <dbReference type="Proteomes" id="UP001408789"/>
    </source>
</evidence>
<accession>A0AAP0H4L8</accession>
<dbReference type="InterPro" id="IPR032675">
    <property type="entry name" value="LRR_dom_sf"/>
</dbReference>
<dbReference type="InterPro" id="IPR036047">
    <property type="entry name" value="F-box-like_dom_sf"/>
</dbReference>
<dbReference type="PANTHER" id="PTHR34145:SF28">
    <property type="entry name" value="F-BOX DOMAIN-CONTAINING PROTEIN"/>
    <property type="match status" value="1"/>
</dbReference>
<dbReference type="Pfam" id="PF24758">
    <property type="entry name" value="LRR_At5g56370"/>
    <property type="match status" value="1"/>
</dbReference>
<dbReference type="AlphaFoldDB" id="A0AAP0H4L8"/>
<dbReference type="InterPro" id="IPR053772">
    <property type="entry name" value="At1g61320/At1g61330-like"/>
</dbReference>
<keyword evidence="3" id="KW-1185">Reference proteome</keyword>
<gene>
    <name evidence="2" type="ORF">SSX86_010041</name>
</gene>
<dbReference type="InterPro" id="IPR055411">
    <property type="entry name" value="LRR_FXL15/At3g58940/PEG3-like"/>
</dbReference>
<sequence>MDLISLLPESIVHRILSSLDSSDYNFRPPVDLVRMSVLSKTWFHLTASFPDLVFKSYDFKSQQSFIKYVGYSMSRFCHQNLTAQRLRISAIFQEPAEMDIVNRCLELLLKKGVKVLVVEIIDLPTLQEPRYRLPGILLSVTVLESLTIRGCELPSSLMVDGLKFKSLNKLILIDVPIDDEGIRYLTPSCPFLQELKILRCYGFKTLCVYKHQNLQQVQIEYKTSVERIDIEAPNLSELTVVDIDNKGVPHMNVASCKKLTTVSYNGRWSPLPNDFLSNFPFIEKLHLVTSDNTCNNLKWSNHSLRTLVLESDCNLEEVEFDTPILDLFIYGSAWEMVNDKCWPLLRKSANMKSCMQCYPDSYLDALWFQKLRLFLDKKNGFKALNLYIHGRYSREVKELDELYKMKFTELEELNNIELPPYELQYVELELDTYADSSAHMDIMDAVLWCCSPQHLTLRSFFPITDFEDVVKFVCKKLLQQEDQGHTNIQIVSCPNGKTISFIKEVVKEEA</sequence>
<dbReference type="Proteomes" id="UP001408789">
    <property type="component" value="Unassembled WGS sequence"/>
</dbReference>
<evidence type="ECO:0000313" key="2">
    <source>
        <dbReference type="EMBL" id="KAK9071472.1"/>
    </source>
</evidence>
<feature type="domain" description="F-box/LRR-repeat protein 15/At3g58940/PEG3-like LRR" evidence="1">
    <location>
        <begin position="102"/>
        <end position="264"/>
    </location>
</feature>
<comment type="caution">
    <text evidence="2">The sequence shown here is derived from an EMBL/GenBank/DDBJ whole genome shotgun (WGS) entry which is preliminary data.</text>
</comment>
<dbReference type="PANTHER" id="PTHR34145">
    <property type="entry name" value="OS02G0105600 PROTEIN"/>
    <property type="match status" value="1"/>
</dbReference>
<proteinExistence type="predicted"/>